<sequence length="164" mass="18781">MKKIIYFALIFFIGINASWAQGSQYADNLIDFNDVTINNIPVLQLDKASLIQHFGQPLSVSPYFNEMGNVYGDDYDYNGVEFYVERDVVMTFVVTGKQYSITPYDIKVGDNIDKLKPYLPQSFKNMKGDSKGYVVGVDIKETDRYLYIQTDPNYVITKISVISY</sequence>
<reference evidence="1" key="1">
    <citation type="submission" date="2018-06" db="EMBL/GenBank/DDBJ databases">
        <authorList>
            <person name="Zhirakovskaya E."/>
        </authorList>
    </citation>
    <scope>NUCLEOTIDE SEQUENCE</scope>
</reference>
<proteinExistence type="predicted"/>
<gene>
    <name evidence="1" type="ORF">MNBD_BACTEROID07-391</name>
</gene>
<dbReference type="EMBL" id="UOET01000184">
    <property type="protein sequence ID" value="VAW28020.1"/>
    <property type="molecule type" value="Genomic_DNA"/>
</dbReference>
<dbReference type="AlphaFoldDB" id="A0A3B0UFW5"/>
<name>A0A3B0UFW5_9ZZZZ</name>
<protein>
    <submittedName>
        <fullName evidence="1">Uncharacterized protein</fullName>
    </submittedName>
</protein>
<evidence type="ECO:0000313" key="1">
    <source>
        <dbReference type="EMBL" id="VAW28020.1"/>
    </source>
</evidence>
<organism evidence="1">
    <name type="scientific">hydrothermal vent metagenome</name>
    <dbReference type="NCBI Taxonomy" id="652676"/>
    <lineage>
        <taxon>unclassified sequences</taxon>
        <taxon>metagenomes</taxon>
        <taxon>ecological metagenomes</taxon>
    </lineage>
</organism>
<accession>A0A3B0UFW5</accession>